<dbReference type="GO" id="GO:0006167">
    <property type="term" value="P:AMP biosynthetic process"/>
    <property type="evidence" value="ECO:0007669"/>
    <property type="project" value="TreeGrafter"/>
</dbReference>
<organism evidence="3 4">
    <name type="scientific">Bacillus pseudomycoides</name>
    <dbReference type="NCBI Taxonomy" id="64104"/>
    <lineage>
        <taxon>Bacteria</taxon>
        <taxon>Bacillati</taxon>
        <taxon>Bacillota</taxon>
        <taxon>Bacilli</taxon>
        <taxon>Bacillales</taxon>
        <taxon>Bacillaceae</taxon>
        <taxon>Bacillus</taxon>
        <taxon>Bacillus cereus group</taxon>
    </lineage>
</organism>
<feature type="domain" description="Nudix hydrolase" evidence="2">
    <location>
        <begin position="17"/>
        <end position="145"/>
    </location>
</feature>
<dbReference type="InterPro" id="IPR020084">
    <property type="entry name" value="NUDIX_hydrolase_CS"/>
</dbReference>
<comment type="caution">
    <text evidence="3">The sequence shown here is derived from an EMBL/GenBank/DDBJ whole genome shotgun (WGS) entry which is preliminary data.</text>
</comment>
<dbReference type="Gene3D" id="3.90.79.10">
    <property type="entry name" value="Nucleoside Triphosphate Pyrophosphohydrolase"/>
    <property type="match status" value="1"/>
</dbReference>
<reference evidence="3 4" key="1">
    <citation type="submission" date="2017-09" db="EMBL/GenBank/DDBJ databases">
        <title>Large-scale bioinformatics analysis of Bacillus genomes uncovers conserved roles of natural products in bacterial physiology.</title>
        <authorList>
            <consortium name="Agbiome Team Llc"/>
            <person name="Bleich R.M."/>
            <person name="Grubbs K.J."/>
            <person name="Santa Maria K.C."/>
            <person name="Allen S.E."/>
            <person name="Farag S."/>
            <person name="Shank E.A."/>
            <person name="Bowers A."/>
        </authorList>
    </citation>
    <scope>NUCLEOTIDE SEQUENCE [LARGE SCALE GENOMIC DNA]</scope>
    <source>
        <strain evidence="3 4">AFS092012</strain>
    </source>
</reference>
<dbReference type="RefSeq" id="WP_097898813.1">
    <property type="nucleotide sequence ID" value="NZ_NVOR01000005.1"/>
</dbReference>
<protein>
    <submittedName>
        <fullName evidence="3">DNA mismatch repair protein MutT</fullName>
    </submittedName>
</protein>
<proteinExistence type="predicted"/>
<dbReference type="Pfam" id="PF00293">
    <property type="entry name" value="NUDIX"/>
    <property type="match status" value="1"/>
</dbReference>
<dbReference type="InterPro" id="IPR000086">
    <property type="entry name" value="NUDIX_hydrolase_dom"/>
</dbReference>
<dbReference type="Proteomes" id="UP000221020">
    <property type="component" value="Unassembled WGS sequence"/>
</dbReference>
<dbReference type="InterPro" id="IPR051325">
    <property type="entry name" value="Nudix_hydrolase_domain"/>
</dbReference>
<dbReference type="SUPFAM" id="SSF55811">
    <property type="entry name" value="Nudix"/>
    <property type="match status" value="1"/>
</dbReference>
<sequence>MNTKPSFGYKKSNKQYVLRPSCYAIIFDESCLKVAVIQKGTKYFLPGGGMENTETRELCLHRELLEELGWKIEIQQYIGNAERYFYAEKEGIYYVNDGYFYICNKVNEHINRIEEDHILQWLSPSQAQRLLIHPHQQWAITQAILLQKQK</sequence>
<evidence type="ECO:0000259" key="2">
    <source>
        <dbReference type="PROSITE" id="PS51462"/>
    </source>
</evidence>
<dbReference type="PROSITE" id="PS51462">
    <property type="entry name" value="NUDIX"/>
    <property type="match status" value="1"/>
</dbReference>
<dbReference type="GO" id="GO:0006754">
    <property type="term" value="P:ATP biosynthetic process"/>
    <property type="evidence" value="ECO:0007669"/>
    <property type="project" value="TreeGrafter"/>
</dbReference>
<evidence type="ECO:0000313" key="4">
    <source>
        <dbReference type="Proteomes" id="UP000221020"/>
    </source>
</evidence>
<gene>
    <name evidence="3" type="ORF">CON65_00975</name>
</gene>
<evidence type="ECO:0000313" key="3">
    <source>
        <dbReference type="EMBL" id="PED84519.1"/>
    </source>
</evidence>
<dbReference type="GO" id="GO:0004081">
    <property type="term" value="F:bis(5'-nucleosyl)-tetraphosphatase (asymmetrical) activity"/>
    <property type="evidence" value="ECO:0007669"/>
    <property type="project" value="TreeGrafter"/>
</dbReference>
<dbReference type="CDD" id="cd04684">
    <property type="entry name" value="NUDIX_Hydrolase"/>
    <property type="match status" value="1"/>
</dbReference>
<dbReference type="PANTHER" id="PTHR21340:SF0">
    <property type="entry name" value="BIS(5'-NUCLEOSYL)-TETRAPHOSPHATASE [ASYMMETRICAL]"/>
    <property type="match status" value="1"/>
</dbReference>
<dbReference type="AlphaFoldDB" id="A0AA91ZV94"/>
<dbReference type="PANTHER" id="PTHR21340">
    <property type="entry name" value="DIADENOSINE 5,5-P1,P4-TETRAPHOSPHATE PYROPHOSPHOHYDROLASE MUTT"/>
    <property type="match status" value="1"/>
</dbReference>
<dbReference type="PROSITE" id="PS00893">
    <property type="entry name" value="NUDIX_BOX"/>
    <property type="match status" value="1"/>
</dbReference>
<evidence type="ECO:0000256" key="1">
    <source>
        <dbReference type="ARBA" id="ARBA00022801"/>
    </source>
</evidence>
<dbReference type="EMBL" id="NVOR01000005">
    <property type="protein sequence ID" value="PED84519.1"/>
    <property type="molecule type" value="Genomic_DNA"/>
</dbReference>
<name>A0AA91ZV94_9BACI</name>
<accession>A0AA91ZV94</accession>
<dbReference type="InterPro" id="IPR015797">
    <property type="entry name" value="NUDIX_hydrolase-like_dom_sf"/>
</dbReference>
<keyword evidence="1" id="KW-0378">Hydrolase</keyword>